<dbReference type="AlphaFoldDB" id="A0A9P6XVS5"/>
<evidence type="ECO:0000313" key="3">
    <source>
        <dbReference type="Proteomes" id="UP000717996"/>
    </source>
</evidence>
<name>A0A9P6XVS5_RHIOR</name>
<evidence type="ECO:0000256" key="1">
    <source>
        <dbReference type="SAM" id="MobiDB-lite"/>
    </source>
</evidence>
<dbReference type="OMA" id="KQRIFIM"/>
<comment type="caution">
    <text evidence="2">The sequence shown here is derived from an EMBL/GenBank/DDBJ whole genome shotgun (WGS) entry which is preliminary data.</text>
</comment>
<sequence length="114" mass="12657">MGGVSNINKAKGHSREKMRRMARSAKESNRRIQPSVTTTRVMTKMKQKQLEKAIRYEKKILTQKGLINYEEDMKDVAVVDPGRQRVIAACISSDDVLQAAASGPETTLGGPQQL</sequence>
<gene>
    <name evidence="2" type="ORF">G6F51_012851</name>
</gene>
<reference evidence="2" key="1">
    <citation type="journal article" date="2020" name="Microb. Genom.">
        <title>Genetic diversity of clinical and environmental Mucorales isolates obtained from an investigation of mucormycosis cases among solid organ transplant recipients.</title>
        <authorList>
            <person name="Nguyen M.H."/>
            <person name="Kaul D."/>
            <person name="Muto C."/>
            <person name="Cheng S.J."/>
            <person name="Richter R.A."/>
            <person name="Bruno V.M."/>
            <person name="Liu G."/>
            <person name="Beyhan S."/>
            <person name="Sundermann A.J."/>
            <person name="Mounaud S."/>
            <person name="Pasculle A.W."/>
            <person name="Nierman W.C."/>
            <person name="Driscoll E."/>
            <person name="Cumbie R."/>
            <person name="Clancy C.J."/>
            <person name="Dupont C.L."/>
        </authorList>
    </citation>
    <scope>NUCLEOTIDE SEQUENCE</scope>
    <source>
        <strain evidence="2">GL16</strain>
    </source>
</reference>
<accession>A0A9P6XVS5</accession>
<feature type="compositionally biased region" description="Basic residues" evidence="1">
    <location>
        <begin position="10"/>
        <end position="23"/>
    </location>
</feature>
<feature type="region of interest" description="Disordered" evidence="1">
    <location>
        <begin position="1"/>
        <end position="44"/>
    </location>
</feature>
<proteinExistence type="predicted"/>
<organism evidence="2 3">
    <name type="scientific">Rhizopus oryzae</name>
    <name type="common">Mucormycosis agent</name>
    <name type="synonym">Rhizopus arrhizus var. delemar</name>
    <dbReference type="NCBI Taxonomy" id="64495"/>
    <lineage>
        <taxon>Eukaryota</taxon>
        <taxon>Fungi</taxon>
        <taxon>Fungi incertae sedis</taxon>
        <taxon>Mucoromycota</taxon>
        <taxon>Mucoromycotina</taxon>
        <taxon>Mucoromycetes</taxon>
        <taxon>Mucorales</taxon>
        <taxon>Mucorineae</taxon>
        <taxon>Rhizopodaceae</taxon>
        <taxon>Rhizopus</taxon>
    </lineage>
</organism>
<dbReference type="EMBL" id="JAANIT010004176">
    <property type="protein sequence ID" value="KAG1532967.1"/>
    <property type="molecule type" value="Genomic_DNA"/>
</dbReference>
<dbReference type="OrthoDB" id="2269074at2759"/>
<dbReference type="Proteomes" id="UP000717996">
    <property type="component" value="Unassembled WGS sequence"/>
</dbReference>
<evidence type="ECO:0000313" key="2">
    <source>
        <dbReference type="EMBL" id="KAG1532967.1"/>
    </source>
</evidence>
<protein>
    <submittedName>
        <fullName evidence="2">Uncharacterized protein</fullName>
    </submittedName>
</protein>
<feature type="compositionally biased region" description="Polar residues" evidence="1">
    <location>
        <begin position="31"/>
        <end position="41"/>
    </location>
</feature>